<comment type="caution">
    <text evidence="1">The sequence shown here is derived from an EMBL/GenBank/DDBJ whole genome shotgun (WGS) entry which is preliminary data.</text>
</comment>
<dbReference type="EMBL" id="MLJW01007094">
    <property type="protein sequence ID" value="OIQ65744.1"/>
    <property type="molecule type" value="Genomic_DNA"/>
</dbReference>
<proteinExistence type="predicted"/>
<organism evidence="1">
    <name type="scientific">mine drainage metagenome</name>
    <dbReference type="NCBI Taxonomy" id="410659"/>
    <lineage>
        <taxon>unclassified sequences</taxon>
        <taxon>metagenomes</taxon>
        <taxon>ecological metagenomes</taxon>
    </lineage>
</organism>
<gene>
    <name evidence="1" type="ORF">GALL_526940</name>
</gene>
<name>A0A1J5P4T3_9ZZZZ</name>
<evidence type="ECO:0000313" key="1">
    <source>
        <dbReference type="EMBL" id="OIQ65744.1"/>
    </source>
</evidence>
<protein>
    <submittedName>
        <fullName evidence="1">Uncharacterized protein</fullName>
    </submittedName>
</protein>
<reference evidence="1" key="1">
    <citation type="submission" date="2016-10" db="EMBL/GenBank/DDBJ databases">
        <title>Sequence of Gallionella enrichment culture.</title>
        <authorList>
            <person name="Poehlein A."/>
            <person name="Muehling M."/>
            <person name="Daniel R."/>
        </authorList>
    </citation>
    <scope>NUCLEOTIDE SEQUENCE</scope>
</reference>
<dbReference type="AlphaFoldDB" id="A0A1J5P4T3"/>
<accession>A0A1J5P4T3</accession>
<sequence>MRNETRLFGGLDGNDAAGHALADVIVGITFQQQIQAIMVPYAEALAGRTTQFDGQATGRQAFRPMCAGDFAGQARAYRAIHVAHGIFQCRWHFGLDAVHGILDHVFCQFALVKRWVGGFHAEARFGLRDAALAQQCLQIQTPLTRGIAGIEFEQVDAADQFFDTADTQLGHPFARFHCDESKEVHNHFRQADEMLLAQTFVLSRHAGSAVVEVANAQVFAA</sequence>